<evidence type="ECO:0000313" key="3">
    <source>
        <dbReference type="Proteomes" id="UP001565471"/>
    </source>
</evidence>
<name>A0ABV4F0D6_BRAEL</name>
<comment type="caution">
    <text evidence="2">The sequence shown here is derived from an EMBL/GenBank/DDBJ whole genome shotgun (WGS) entry which is preliminary data.</text>
</comment>
<feature type="region of interest" description="Disordered" evidence="1">
    <location>
        <begin position="27"/>
        <end position="48"/>
    </location>
</feature>
<sequence length="48" mass="5600">MPRHWASWWSGNYADEGCTRPPFKTWVSGTRDRDEERDEQSLCAVVDA</sequence>
<dbReference type="RefSeq" id="WP_253623496.1">
    <property type="nucleotide sequence ID" value="NZ_CP126004.1"/>
</dbReference>
<dbReference type="Proteomes" id="UP001565471">
    <property type="component" value="Unassembled WGS sequence"/>
</dbReference>
<accession>A0ABV4F0D6</accession>
<reference evidence="2 3" key="1">
    <citation type="submission" date="2024-07" db="EMBL/GenBank/DDBJ databases">
        <title>Genomic Encyclopedia of Type Strains, Phase V (KMG-V): Genome sequencing to study the core and pangenomes of soil and plant-associated prokaryotes.</title>
        <authorList>
            <person name="Whitman W."/>
        </authorList>
    </citation>
    <scope>NUCLEOTIDE SEQUENCE [LARGE SCALE GENOMIC DNA]</scope>
    <source>
        <strain evidence="2 3">USDA 415</strain>
    </source>
</reference>
<evidence type="ECO:0000313" key="2">
    <source>
        <dbReference type="EMBL" id="MEY9316867.1"/>
    </source>
</evidence>
<evidence type="ECO:0000256" key="1">
    <source>
        <dbReference type="SAM" id="MobiDB-lite"/>
    </source>
</evidence>
<protein>
    <submittedName>
        <fullName evidence="2">Uncharacterized protein</fullName>
    </submittedName>
</protein>
<gene>
    <name evidence="2" type="ORF">ABIF29_003666</name>
</gene>
<dbReference type="EMBL" id="JBGBZA010000002">
    <property type="protein sequence ID" value="MEY9316867.1"/>
    <property type="molecule type" value="Genomic_DNA"/>
</dbReference>
<organism evidence="2 3">
    <name type="scientific">Bradyrhizobium elkanii</name>
    <dbReference type="NCBI Taxonomy" id="29448"/>
    <lineage>
        <taxon>Bacteria</taxon>
        <taxon>Pseudomonadati</taxon>
        <taxon>Pseudomonadota</taxon>
        <taxon>Alphaproteobacteria</taxon>
        <taxon>Hyphomicrobiales</taxon>
        <taxon>Nitrobacteraceae</taxon>
        <taxon>Bradyrhizobium</taxon>
    </lineage>
</organism>
<keyword evidence="3" id="KW-1185">Reference proteome</keyword>
<proteinExistence type="predicted"/>